<evidence type="ECO:0000313" key="1">
    <source>
        <dbReference type="EMBL" id="KAJ9061800.1"/>
    </source>
</evidence>
<keyword evidence="2" id="KW-1185">Reference proteome</keyword>
<reference evidence="1" key="1">
    <citation type="submission" date="2022-04" db="EMBL/GenBank/DDBJ databases">
        <title>Genome of the entomopathogenic fungus Entomophthora muscae.</title>
        <authorList>
            <person name="Elya C."/>
            <person name="Lovett B.R."/>
            <person name="Lee E."/>
            <person name="Macias A.M."/>
            <person name="Hajek A.E."/>
            <person name="De Bivort B.L."/>
            <person name="Kasson M.T."/>
            <person name="De Fine Licht H.H."/>
            <person name="Stajich J.E."/>
        </authorList>
    </citation>
    <scope>NUCLEOTIDE SEQUENCE</scope>
    <source>
        <strain evidence="1">Berkeley</strain>
    </source>
</reference>
<accession>A0ACC2SHK8</accession>
<organism evidence="1 2">
    <name type="scientific">Entomophthora muscae</name>
    <dbReference type="NCBI Taxonomy" id="34485"/>
    <lineage>
        <taxon>Eukaryota</taxon>
        <taxon>Fungi</taxon>
        <taxon>Fungi incertae sedis</taxon>
        <taxon>Zoopagomycota</taxon>
        <taxon>Entomophthoromycotina</taxon>
        <taxon>Entomophthoromycetes</taxon>
        <taxon>Entomophthorales</taxon>
        <taxon>Entomophthoraceae</taxon>
        <taxon>Entomophthora</taxon>
    </lineage>
</organism>
<proteinExistence type="predicted"/>
<protein>
    <submittedName>
        <fullName evidence="1">Uncharacterized protein</fullName>
    </submittedName>
</protein>
<sequence length="50" mass="5529">MHRLNHSTANSRYTASNEPLIDTEQGGPLKHMMQAFITTTSIPTALMNLS</sequence>
<comment type="caution">
    <text evidence="1">The sequence shown here is derived from an EMBL/GenBank/DDBJ whole genome shotgun (WGS) entry which is preliminary data.</text>
</comment>
<name>A0ACC2SHK8_9FUNG</name>
<gene>
    <name evidence="1" type="ORF">DSO57_1017042</name>
</gene>
<dbReference type="EMBL" id="QTSX02005041">
    <property type="protein sequence ID" value="KAJ9061800.1"/>
    <property type="molecule type" value="Genomic_DNA"/>
</dbReference>
<evidence type="ECO:0000313" key="2">
    <source>
        <dbReference type="Proteomes" id="UP001165960"/>
    </source>
</evidence>
<dbReference type="Proteomes" id="UP001165960">
    <property type="component" value="Unassembled WGS sequence"/>
</dbReference>